<dbReference type="GO" id="GO:0012505">
    <property type="term" value="C:endomembrane system"/>
    <property type="evidence" value="ECO:0007669"/>
    <property type="project" value="TreeGrafter"/>
</dbReference>
<proteinExistence type="inferred from homology"/>
<feature type="region of interest" description="Disordered" evidence="4">
    <location>
        <begin position="523"/>
        <end position="542"/>
    </location>
</feature>
<organism evidence="7 8">
    <name type="scientific">Lymnaea stagnalis</name>
    <name type="common">Great pond snail</name>
    <name type="synonym">Helix stagnalis</name>
    <dbReference type="NCBI Taxonomy" id="6523"/>
    <lineage>
        <taxon>Eukaryota</taxon>
        <taxon>Metazoa</taxon>
        <taxon>Spiralia</taxon>
        <taxon>Lophotrochozoa</taxon>
        <taxon>Mollusca</taxon>
        <taxon>Gastropoda</taxon>
        <taxon>Heterobranchia</taxon>
        <taxon>Euthyneura</taxon>
        <taxon>Panpulmonata</taxon>
        <taxon>Hygrophila</taxon>
        <taxon>Lymnaeoidea</taxon>
        <taxon>Lymnaeidae</taxon>
        <taxon>Lymnaea</taxon>
    </lineage>
</organism>
<name>A0AAV2IKI6_LYMST</name>
<dbReference type="InterPro" id="IPR018119">
    <property type="entry name" value="Strictosidine_synth_cons-reg"/>
</dbReference>
<dbReference type="GO" id="GO:0016787">
    <property type="term" value="F:hydrolase activity"/>
    <property type="evidence" value="ECO:0007669"/>
    <property type="project" value="TreeGrafter"/>
</dbReference>
<feature type="domain" description="Strictosidine synthase conserved region" evidence="6">
    <location>
        <begin position="156"/>
        <end position="237"/>
    </location>
</feature>
<comment type="similarity">
    <text evidence="1">Belongs to the strictosidine synthase family.</text>
</comment>
<dbReference type="PANTHER" id="PTHR10426:SF88">
    <property type="entry name" value="ADIPOCYTE PLASMA MEMBRANE-ASSOCIATED PROTEIN HEMOMUCIN-RELATED"/>
    <property type="match status" value="1"/>
</dbReference>
<feature type="compositionally biased region" description="Polar residues" evidence="4">
    <location>
        <begin position="574"/>
        <end position="589"/>
    </location>
</feature>
<dbReference type="SUPFAM" id="SSF63829">
    <property type="entry name" value="Calcium-dependent phosphotriesterase"/>
    <property type="match status" value="1"/>
</dbReference>
<dbReference type="PANTHER" id="PTHR10426">
    <property type="entry name" value="STRICTOSIDINE SYNTHASE-RELATED"/>
    <property type="match status" value="1"/>
</dbReference>
<keyword evidence="8" id="KW-1185">Reference proteome</keyword>
<feature type="compositionally biased region" description="Low complexity" evidence="4">
    <location>
        <begin position="432"/>
        <end position="450"/>
    </location>
</feature>
<feature type="chain" id="PRO_5043797017" description="Strictosidine synthase conserved region domain-containing protein" evidence="5">
    <location>
        <begin position="19"/>
        <end position="589"/>
    </location>
</feature>
<protein>
    <recommendedName>
        <fullName evidence="6">Strictosidine synthase conserved region domain-containing protein</fullName>
    </recommendedName>
</protein>
<keyword evidence="2" id="KW-0597">Phosphoprotein</keyword>
<evidence type="ECO:0000256" key="2">
    <source>
        <dbReference type="ARBA" id="ARBA00022553"/>
    </source>
</evidence>
<evidence type="ECO:0000256" key="3">
    <source>
        <dbReference type="ARBA" id="ARBA00023180"/>
    </source>
</evidence>
<feature type="compositionally biased region" description="Polar residues" evidence="4">
    <location>
        <begin position="451"/>
        <end position="479"/>
    </location>
</feature>
<evidence type="ECO:0000256" key="4">
    <source>
        <dbReference type="SAM" id="MobiDB-lite"/>
    </source>
</evidence>
<dbReference type="EMBL" id="CAXITT010000988">
    <property type="protein sequence ID" value="CAL1547475.1"/>
    <property type="molecule type" value="Genomic_DNA"/>
</dbReference>
<sequence length="589" mass="63591">MLLPLPVLLVSVFVCVNTIKINPVLFEFGGTPPNLTGPLEKNYALTHAERFKSNELKGPESFVYYKGHVYTGLSDGRVVDISDCGVKTVVTMASPKCTGEAQCGRPLGLRMDSRGRLIIADSAKGIFRVNVTTGQMETLYSSDVPINGKRCKFINDVVVARDGTILFTDSSAKWTRKEFLYVILEGEATGRLLAYSDKSNKTIVVLDNLAFPNGLEFGPQDEFLLISETGRARIRKLNLKPGKSWLQLTTFADNLPGLPDNIRASGRNTFWVAMSQARHTNMTSMVDEYASQPQMREMVATLSTMEQILQMSEKYGMVIELDTSGKIIRTLQDPTGQKVAAVSEAMERDGYLYLGSFDQPYVSRVALSDKFEVDGFLAKLRSTCRARKMNLEKVRKVLKRIVAIAEFRKSLINARKRQEQEVLAGQARASETKTASTFSTTTTGPVSGSSPQPAMSQQPRNDSFEATTQATANVRQGNATVPRADVAQGNTTAPGNETAANSGAGSPSNVTTQATVAVTSASNIATEPSTAARSETATTTPAETATVTTTAAVVTRAPAETTTSAQSDGEVITNPPTTQSWQTTVPGTG</sequence>
<reference evidence="7 8" key="1">
    <citation type="submission" date="2024-04" db="EMBL/GenBank/DDBJ databases">
        <authorList>
            <consortium name="Genoscope - CEA"/>
            <person name="William W."/>
        </authorList>
    </citation>
    <scope>NUCLEOTIDE SEQUENCE [LARGE SCALE GENOMIC DNA]</scope>
</reference>
<evidence type="ECO:0000259" key="6">
    <source>
        <dbReference type="Pfam" id="PF03088"/>
    </source>
</evidence>
<evidence type="ECO:0000256" key="1">
    <source>
        <dbReference type="ARBA" id="ARBA00009191"/>
    </source>
</evidence>
<feature type="region of interest" description="Disordered" evidence="4">
    <location>
        <begin position="557"/>
        <end position="589"/>
    </location>
</feature>
<feature type="signal peptide" evidence="5">
    <location>
        <begin position="1"/>
        <end position="18"/>
    </location>
</feature>
<evidence type="ECO:0000256" key="5">
    <source>
        <dbReference type="SAM" id="SignalP"/>
    </source>
</evidence>
<feature type="region of interest" description="Disordered" evidence="4">
    <location>
        <begin position="423"/>
        <end position="510"/>
    </location>
</feature>
<accession>A0AAV2IKI6</accession>
<dbReference type="InterPro" id="IPR011042">
    <property type="entry name" value="6-blade_b-propeller_TolB-like"/>
</dbReference>
<dbReference type="AlphaFoldDB" id="A0AAV2IKI6"/>
<dbReference type="Pfam" id="PF20067">
    <property type="entry name" value="SSL_N"/>
    <property type="match status" value="1"/>
</dbReference>
<evidence type="ECO:0000313" key="8">
    <source>
        <dbReference type="Proteomes" id="UP001497497"/>
    </source>
</evidence>
<gene>
    <name evidence="7" type="ORF">GSLYS_00020792001</name>
</gene>
<comment type="caution">
    <text evidence="7">The sequence shown here is derived from an EMBL/GenBank/DDBJ whole genome shotgun (WGS) entry which is preliminary data.</text>
</comment>
<dbReference type="Gene3D" id="2.120.10.30">
    <property type="entry name" value="TolB, C-terminal domain"/>
    <property type="match status" value="1"/>
</dbReference>
<evidence type="ECO:0000313" key="7">
    <source>
        <dbReference type="EMBL" id="CAL1547475.1"/>
    </source>
</evidence>
<dbReference type="Pfam" id="PF03088">
    <property type="entry name" value="Str_synth"/>
    <property type="match status" value="1"/>
</dbReference>
<keyword evidence="3" id="KW-0325">Glycoprotein</keyword>
<dbReference type="Proteomes" id="UP001497497">
    <property type="component" value="Unassembled WGS sequence"/>
</dbReference>
<feature type="compositionally biased region" description="Polar residues" evidence="4">
    <location>
        <begin position="488"/>
        <end position="507"/>
    </location>
</feature>
<keyword evidence="5" id="KW-0732">Signal</keyword>